<dbReference type="InterPro" id="IPR043129">
    <property type="entry name" value="ATPase_NBD"/>
</dbReference>
<sequence>MQPYALDLGNGYTKFSRGSTPQMMPSYICEALDPSELCDDIGFGAIIKYTVGERTDLAGRIWAVGEAAKTSFPGAFSRVVDSENSTGKVDFALHFALAGLPPVSHGQYFQIPMMYASLPDPALLGSAFKRAIIGTHRYIHNGVEASATIDDVTVLHEGQGAFVYALSQGVFPSGTANAIIDCGNGTTIAQAFSPNGHLIPKSRTVSQVGVFHLLKSIASDIRFKKTLGKEGNIHLIQQAIEDGSLSYGSRNIDISNIYREHRNRWASQALKKALEKFSTMKDEIDTILLIGGGANIVKILAEKKDSIELCPEPQLANVLGLAKLADKRIRNLRSVA</sequence>
<dbReference type="Gene3D" id="3.30.420.40">
    <property type="match status" value="2"/>
</dbReference>
<dbReference type="AlphaFoldDB" id="A0A6H1U4C8"/>
<dbReference type="Pfam" id="PF21522">
    <property type="entry name" value="MreB-like_C"/>
    <property type="match status" value="1"/>
</dbReference>
<dbReference type="InterPro" id="IPR049067">
    <property type="entry name" value="MreB-like_C"/>
</dbReference>
<dbReference type="RefSeq" id="WP_168571157.1">
    <property type="nucleotide sequence ID" value="NZ_CP051167.1"/>
</dbReference>
<evidence type="ECO:0000313" key="4">
    <source>
        <dbReference type="Proteomes" id="UP000500857"/>
    </source>
</evidence>
<dbReference type="EMBL" id="CP051167">
    <property type="protein sequence ID" value="QIZ73010.1"/>
    <property type="molecule type" value="Genomic_DNA"/>
</dbReference>
<dbReference type="Proteomes" id="UP000500857">
    <property type="component" value="Chromosome"/>
</dbReference>
<gene>
    <name evidence="3" type="ORF">HCG48_22380</name>
</gene>
<dbReference type="CDD" id="cd10227">
    <property type="entry name" value="ASKHA_NBD_ParM-like"/>
    <property type="match status" value="1"/>
</dbReference>
<dbReference type="SUPFAM" id="SSF53067">
    <property type="entry name" value="Actin-like ATPase domain"/>
    <property type="match status" value="2"/>
</dbReference>
<keyword evidence="4" id="KW-1185">Reference proteome</keyword>
<accession>A0A6H1U4C8</accession>
<evidence type="ECO:0000313" key="3">
    <source>
        <dbReference type="EMBL" id="QIZ73010.1"/>
    </source>
</evidence>
<protein>
    <submittedName>
        <fullName evidence="3">ParM/StbA family protein</fullName>
    </submittedName>
</protein>
<organism evidence="3 4">
    <name type="scientific">Oxynema aestuarii AP17</name>
    <dbReference type="NCBI Taxonomy" id="2064643"/>
    <lineage>
        <taxon>Bacteria</taxon>
        <taxon>Bacillati</taxon>
        <taxon>Cyanobacteriota</taxon>
        <taxon>Cyanophyceae</taxon>
        <taxon>Oscillatoriophycideae</taxon>
        <taxon>Oscillatoriales</taxon>
        <taxon>Oscillatoriaceae</taxon>
        <taxon>Oxynema</taxon>
        <taxon>Oxynema aestuarii</taxon>
    </lineage>
</organism>
<dbReference type="KEGG" id="oxy:HCG48_22380"/>
<dbReference type="InterPro" id="IPR040607">
    <property type="entry name" value="ALP_N"/>
</dbReference>
<reference evidence="3 4" key="1">
    <citation type="submission" date="2020-04" db="EMBL/GenBank/DDBJ databases">
        <authorList>
            <person name="Basu S."/>
            <person name="Maruthanayagam V."/>
            <person name="Chakraborty S."/>
            <person name="Pramanik A."/>
            <person name="Mukherjee J."/>
            <person name="Brink B."/>
        </authorList>
    </citation>
    <scope>NUCLEOTIDE SEQUENCE [LARGE SCALE GENOMIC DNA]</scope>
    <source>
        <strain evidence="3 4">AP17</strain>
    </source>
</reference>
<feature type="domain" description="Actin homologue MreB-like C-terminal" evidence="2">
    <location>
        <begin position="179"/>
        <end position="298"/>
    </location>
</feature>
<name>A0A6H1U4C8_9CYAN</name>
<feature type="domain" description="Actin-like protein N-terminal" evidence="1">
    <location>
        <begin position="5"/>
        <end position="160"/>
    </location>
</feature>
<evidence type="ECO:0000259" key="1">
    <source>
        <dbReference type="Pfam" id="PF17989"/>
    </source>
</evidence>
<proteinExistence type="predicted"/>
<dbReference type="Pfam" id="PF17989">
    <property type="entry name" value="ALP_N"/>
    <property type="match status" value="1"/>
</dbReference>
<evidence type="ECO:0000259" key="2">
    <source>
        <dbReference type="Pfam" id="PF21522"/>
    </source>
</evidence>